<protein>
    <submittedName>
        <fullName evidence="6">DNA mismatch repair protein</fullName>
    </submittedName>
</protein>
<dbReference type="Gene3D" id="3.30.230.10">
    <property type="match status" value="1"/>
</dbReference>
<dbReference type="Pfam" id="PF08676">
    <property type="entry name" value="MutL_C"/>
    <property type="match status" value="1"/>
</dbReference>
<dbReference type="EMBL" id="AWUE01018188">
    <property type="protein sequence ID" value="OMO81886.1"/>
    <property type="molecule type" value="Genomic_DNA"/>
</dbReference>
<organism evidence="6 7">
    <name type="scientific">Corchorus olitorius</name>
    <dbReference type="NCBI Taxonomy" id="93759"/>
    <lineage>
        <taxon>Eukaryota</taxon>
        <taxon>Viridiplantae</taxon>
        <taxon>Streptophyta</taxon>
        <taxon>Embryophyta</taxon>
        <taxon>Tracheophyta</taxon>
        <taxon>Spermatophyta</taxon>
        <taxon>Magnoliopsida</taxon>
        <taxon>eudicotyledons</taxon>
        <taxon>Gunneridae</taxon>
        <taxon>Pentapetalae</taxon>
        <taxon>rosids</taxon>
        <taxon>malvids</taxon>
        <taxon>Malvales</taxon>
        <taxon>Malvaceae</taxon>
        <taxon>Grewioideae</taxon>
        <taxon>Apeibeae</taxon>
        <taxon>Corchorus</taxon>
    </lineage>
</organism>
<dbReference type="SUPFAM" id="SSF54211">
    <property type="entry name" value="Ribosomal protein S5 domain 2-like"/>
    <property type="match status" value="1"/>
</dbReference>
<dbReference type="STRING" id="93759.A0A1R3IH14"/>
<dbReference type="InterPro" id="IPR036890">
    <property type="entry name" value="HATPase_C_sf"/>
</dbReference>
<dbReference type="GO" id="GO:0140664">
    <property type="term" value="F:ATP-dependent DNA damage sensor activity"/>
    <property type="evidence" value="ECO:0007669"/>
    <property type="project" value="InterPro"/>
</dbReference>
<reference evidence="7" key="1">
    <citation type="submission" date="2013-09" db="EMBL/GenBank/DDBJ databases">
        <title>Corchorus olitorius genome sequencing.</title>
        <authorList>
            <person name="Alam M."/>
            <person name="Haque M.S."/>
            <person name="Islam M.S."/>
            <person name="Emdad E.M."/>
            <person name="Islam M.M."/>
            <person name="Ahmed B."/>
            <person name="Halim A."/>
            <person name="Hossen Q.M.M."/>
            <person name="Hossain M.Z."/>
            <person name="Ahmed R."/>
            <person name="Khan M.M."/>
            <person name="Islam R."/>
            <person name="Rashid M.M."/>
            <person name="Khan S.A."/>
            <person name="Rahman M.S."/>
            <person name="Alam M."/>
            <person name="Yahiya A.S."/>
            <person name="Khan M.S."/>
            <person name="Azam M.S."/>
            <person name="Haque T."/>
            <person name="Lashkar M.Z.H."/>
            <person name="Akhand A.I."/>
            <person name="Morshed G."/>
            <person name="Roy S."/>
            <person name="Uddin K.S."/>
            <person name="Rabeya T."/>
            <person name="Hossain A.S."/>
            <person name="Chowdhury A."/>
            <person name="Snigdha A.R."/>
            <person name="Mortoza M.S."/>
            <person name="Matin S.A."/>
            <person name="Hoque S.M.E."/>
            <person name="Islam M.K."/>
            <person name="Roy D.K."/>
            <person name="Haider R."/>
            <person name="Moosa M.M."/>
            <person name="Elias S.M."/>
            <person name="Hasan A.M."/>
            <person name="Jahan S."/>
            <person name="Shafiuddin M."/>
            <person name="Mahmood N."/>
            <person name="Shommy N.S."/>
        </authorList>
    </citation>
    <scope>NUCLEOTIDE SEQUENCE [LARGE SCALE GENOMIC DNA]</scope>
    <source>
        <strain evidence="7">cv. O-4</strain>
    </source>
</reference>
<dbReference type="Gene3D" id="3.30.565.10">
    <property type="entry name" value="Histidine kinase-like ATPase, C-terminal domain"/>
    <property type="match status" value="1"/>
</dbReference>
<dbReference type="Pfam" id="PF01119">
    <property type="entry name" value="DNA_mis_repair"/>
    <property type="match status" value="1"/>
</dbReference>
<evidence type="ECO:0000256" key="3">
    <source>
        <dbReference type="SAM" id="MobiDB-lite"/>
    </source>
</evidence>
<feature type="domain" description="DNA mismatch repair protein S5" evidence="5">
    <location>
        <begin position="224"/>
        <end position="344"/>
    </location>
</feature>
<dbReference type="CDD" id="cd03484">
    <property type="entry name" value="MutL_Trans_hPMS_2_like"/>
    <property type="match status" value="1"/>
</dbReference>
<dbReference type="PROSITE" id="PS00058">
    <property type="entry name" value="DNA_MISMATCH_REPAIR_1"/>
    <property type="match status" value="1"/>
</dbReference>
<dbReference type="FunFam" id="3.30.565.10:FF:000014">
    <property type="entry name" value="Mismatch repair endonuclease pms1, putative"/>
    <property type="match status" value="1"/>
</dbReference>
<evidence type="ECO:0000313" key="7">
    <source>
        <dbReference type="Proteomes" id="UP000187203"/>
    </source>
</evidence>
<dbReference type="InterPro" id="IPR042120">
    <property type="entry name" value="MutL_C_dimsub"/>
</dbReference>
<dbReference type="CDD" id="cd16926">
    <property type="entry name" value="HATPase_MutL-MLH-PMS-like"/>
    <property type="match status" value="1"/>
</dbReference>
<feature type="region of interest" description="Disordered" evidence="3">
    <location>
        <begin position="635"/>
        <end position="678"/>
    </location>
</feature>
<feature type="region of interest" description="Disordered" evidence="3">
    <location>
        <begin position="492"/>
        <end position="530"/>
    </location>
</feature>
<dbReference type="InterPro" id="IPR038973">
    <property type="entry name" value="MutL/Mlh/Pms-like"/>
</dbReference>
<dbReference type="InterPro" id="IPR042121">
    <property type="entry name" value="MutL_C_regsub"/>
</dbReference>
<dbReference type="Proteomes" id="UP000187203">
    <property type="component" value="Unassembled WGS sequence"/>
</dbReference>
<evidence type="ECO:0000256" key="1">
    <source>
        <dbReference type="ARBA" id="ARBA00006082"/>
    </source>
</evidence>
<dbReference type="NCBIfam" id="TIGR00585">
    <property type="entry name" value="mutl"/>
    <property type="match status" value="1"/>
</dbReference>
<dbReference type="InterPro" id="IPR014790">
    <property type="entry name" value="MutL_C"/>
</dbReference>
<dbReference type="GO" id="GO:0032389">
    <property type="term" value="C:MutLalpha complex"/>
    <property type="evidence" value="ECO:0007669"/>
    <property type="project" value="TreeGrafter"/>
</dbReference>
<feature type="compositionally biased region" description="Basic and acidic residues" evidence="3">
    <location>
        <begin position="650"/>
        <end position="659"/>
    </location>
</feature>
<dbReference type="InterPro" id="IPR002099">
    <property type="entry name" value="MutL/Mlh/PMS"/>
</dbReference>
<dbReference type="GO" id="GO:0005524">
    <property type="term" value="F:ATP binding"/>
    <property type="evidence" value="ECO:0007669"/>
    <property type="project" value="InterPro"/>
</dbReference>
<dbReference type="AlphaFoldDB" id="A0A1R3IH14"/>
<comment type="similarity">
    <text evidence="1">Belongs to the DNA mismatch repair MutL/HexB family.</text>
</comment>
<dbReference type="GO" id="GO:0030983">
    <property type="term" value="F:mismatched DNA binding"/>
    <property type="evidence" value="ECO:0007669"/>
    <property type="project" value="InterPro"/>
</dbReference>
<gene>
    <name evidence="6" type="ORF">COLO4_23367</name>
</gene>
<dbReference type="InterPro" id="IPR014762">
    <property type="entry name" value="DNA_mismatch_repair_CS"/>
</dbReference>
<dbReference type="InterPro" id="IPR020568">
    <property type="entry name" value="Ribosomal_Su5_D2-typ_SF"/>
</dbReference>
<dbReference type="Gene3D" id="3.30.1540.20">
    <property type="entry name" value="MutL, C-terminal domain, dimerisation subdomain"/>
    <property type="match status" value="1"/>
</dbReference>
<dbReference type="GO" id="GO:0016887">
    <property type="term" value="F:ATP hydrolysis activity"/>
    <property type="evidence" value="ECO:0007669"/>
    <property type="project" value="InterPro"/>
</dbReference>
<comment type="caution">
    <text evidence="6">The sequence shown here is derived from an EMBL/GenBank/DDBJ whole genome shotgun (WGS) entry which is preliminary data.</text>
</comment>
<dbReference type="PANTHER" id="PTHR10073:SF52">
    <property type="entry name" value="MISMATCH REPAIR ENDONUCLEASE PMS2"/>
    <property type="match status" value="1"/>
</dbReference>
<dbReference type="InterPro" id="IPR013507">
    <property type="entry name" value="DNA_mismatch_S5_2-like"/>
</dbReference>
<evidence type="ECO:0000259" key="4">
    <source>
        <dbReference type="SMART" id="SM00853"/>
    </source>
</evidence>
<name>A0A1R3IH14_9ROSI</name>
<keyword evidence="2" id="KW-0227">DNA damage</keyword>
<dbReference type="SUPFAM" id="SSF118116">
    <property type="entry name" value="DNA mismatch repair protein MutL"/>
    <property type="match status" value="1"/>
</dbReference>
<dbReference type="PANTHER" id="PTHR10073">
    <property type="entry name" value="DNA MISMATCH REPAIR PROTEIN MLH, PMS, MUTL"/>
    <property type="match status" value="1"/>
</dbReference>
<feature type="domain" description="MutL C-terminal dimerisation" evidence="4">
    <location>
        <begin position="766"/>
        <end position="923"/>
    </location>
</feature>
<dbReference type="InterPro" id="IPR037198">
    <property type="entry name" value="MutL_C_sf"/>
</dbReference>
<keyword evidence="7" id="KW-1185">Reference proteome</keyword>
<dbReference type="OrthoDB" id="10254304at2759"/>
<accession>A0A1R3IH14</accession>
<evidence type="ECO:0000259" key="5">
    <source>
        <dbReference type="SMART" id="SM01340"/>
    </source>
</evidence>
<dbReference type="FunFam" id="3.30.1370.100:FF:000001">
    <property type="entry name" value="Mismatch repair endonuclease pms1, putative"/>
    <property type="match status" value="1"/>
</dbReference>
<feature type="compositionally biased region" description="Polar residues" evidence="3">
    <location>
        <begin position="492"/>
        <end position="511"/>
    </location>
</feature>
<feature type="compositionally biased region" description="Polar residues" evidence="3">
    <location>
        <begin position="520"/>
        <end position="530"/>
    </location>
</feature>
<evidence type="ECO:0000256" key="2">
    <source>
        <dbReference type="ARBA" id="ARBA00022763"/>
    </source>
</evidence>
<dbReference type="GO" id="GO:0006298">
    <property type="term" value="P:mismatch repair"/>
    <property type="evidence" value="ECO:0007669"/>
    <property type="project" value="InterPro"/>
</dbReference>
<proteinExistence type="inferred from homology"/>
<dbReference type="Gene3D" id="3.30.1370.100">
    <property type="entry name" value="MutL, C-terminal domain, regulatory subdomain"/>
    <property type="match status" value="1"/>
</dbReference>
<dbReference type="SUPFAM" id="SSF55874">
    <property type="entry name" value="ATPase domain of HSP90 chaperone/DNA topoisomerase II/histidine kinase"/>
    <property type="match status" value="1"/>
</dbReference>
<dbReference type="Pfam" id="PF13589">
    <property type="entry name" value="HATPase_c_3"/>
    <property type="match status" value="1"/>
</dbReference>
<dbReference type="InterPro" id="IPR014721">
    <property type="entry name" value="Ribsml_uS5_D2-typ_fold_subgr"/>
</dbReference>
<sequence>MEGPAPSNSPVIKPINKGAVHRICAGQVILDLSSAVKELVENSLDAGATSIEVALKEYGEEWFQVIDNGCGISPNNFKVVALKHHTSKLADFMDLQSLTTFGFRGEALSSLCALGNLTIETRTKNELVATHLTYDHSGLLIAERKTARQIGTTVTVKKLFSNLPVRSKEFHRNIRKEYGKLISLLNAYALIVKGVRVICSNTSGKNAKSLVVKTQGSGSLKDNIIQLFGTNVFSGLEPVSICISDGCKVEGFLSKAGQGCGRNRGDMQYFFVNGRPVDMPKVSKLVNELYRGANSRQYPIAIMNFTIPTRACDVNVTPDKRKVFFSDESSILQSLREGLQRIYSSSNANYFVNKVENSKEDHFSGFDSLLEKSSTLSEQLSPAAINLKVSMLEHSAEGNTSLRTVKIRSQSLPSLKESIASDHDNTIRTDLNIRAQETMNVDGVRESNGGQLTTGIDGTMNRNLSGGSVLSQSENSSRRDFTLRVHGTNKVTGLTASNDGKFTTHNSSPSTAIAKGISGSKDSNSLSGRRLQSSLDKFVTLSKRKHESISTVLSEMPVLRNQSLHCQSKKSHSEMNALGTGDQVDEVPEVSENEPCKFLRTEIILDETEISHSPGANANDGKPGELLPIQELEDQEKAAPSEDIELTDSFCKDPEDIPKKASRVPKPESSSSAFVLDAPKPSSGQKICPTLHFSFQDLLTKRQQRMSRLLYTSYRFQAMKTKRSYAAATLEHSQPDNEERKTQALAAATSELEKLFKKEDFSRMKVIGQFNLGFIIGKLDQDLFIVDQHAADEKYNFERLAQSTILNQQPLLRPLRLELSPEEEAVASMHMDIIRKNGFILEEDFHAPPGHHFKLRAVPFSKNITFGVEDVKDLISTLADSQGECSMISSYKMDTCDSVCPTRVRAMLASRACRSSVMIGDALGRNEMQKILEHLADLKSPWNCPHGRPTMRHLVDLATLSKGPDEGDTSS</sequence>
<dbReference type="SMART" id="SM01340">
    <property type="entry name" value="DNA_mis_repair"/>
    <property type="match status" value="1"/>
</dbReference>
<evidence type="ECO:0000313" key="6">
    <source>
        <dbReference type="EMBL" id="OMO81886.1"/>
    </source>
</evidence>
<dbReference type="SMART" id="SM00853">
    <property type="entry name" value="MutL_C"/>
    <property type="match status" value="1"/>
</dbReference>
<dbReference type="FunFam" id="3.30.230.10:FF:000054">
    <property type="entry name" value="DNA mismatch repair protein PMS1"/>
    <property type="match status" value="1"/>
</dbReference>